<organism evidence="1 2">
    <name type="scientific">Alteribacter keqinensis</name>
    <dbReference type="NCBI Taxonomy" id="2483800"/>
    <lineage>
        <taxon>Bacteria</taxon>
        <taxon>Bacillati</taxon>
        <taxon>Bacillota</taxon>
        <taxon>Bacilli</taxon>
        <taxon>Bacillales</taxon>
        <taxon>Bacillaceae</taxon>
        <taxon>Alteribacter</taxon>
    </lineage>
</organism>
<dbReference type="AlphaFoldDB" id="A0A3M7TTU1"/>
<comment type="caution">
    <text evidence="1">The sequence shown here is derived from an EMBL/GenBank/DDBJ whole genome shotgun (WGS) entry which is preliminary data.</text>
</comment>
<evidence type="ECO:0000313" key="1">
    <source>
        <dbReference type="EMBL" id="RNA68709.1"/>
    </source>
</evidence>
<gene>
    <name evidence="1" type="ORF">EBO34_01705</name>
</gene>
<accession>A0A3M7TTU1</accession>
<protein>
    <submittedName>
        <fullName evidence="1">Uncharacterized protein</fullName>
    </submittedName>
</protein>
<proteinExistence type="predicted"/>
<dbReference type="EMBL" id="RHIB01000001">
    <property type="protein sequence ID" value="RNA68709.1"/>
    <property type="molecule type" value="Genomic_DNA"/>
</dbReference>
<sequence>MVEQYTLRFRGLAHYSVKKETIPFFMHYGVNKLEWASVFVKVVAFTDKGNKADVPETPVAVTSIYISNELRCCFEADSCEAYPEEGEAW</sequence>
<dbReference type="Proteomes" id="UP000278746">
    <property type="component" value="Unassembled WGS sequence"/>
</dbReference>
<reference evidence="1 2" key="1">
    <citation type="submission" date="2018-10" db="EMBL/GenBank/DDBJ databases">
        <title>Bacillus Keqinensis sp. nov., a moderately halophilic bacterium isolated from a saline-alkaline lake.</title>
        <authorList>
            <person name="Wang H."/>
        </authorList>
    </citation>
    <scope>NUCLEOTIDE SEQUENCE [LARGE SCALE GENOMIC DNA]</scope>
    <source>
        <strain evidence="1 2">KQ-3</strain>
    </source>
</reference>
<keyword evidence="2" id="KW-1185">Reference proteome</keyword>
<name>A0A3M7TTU1_9BACI</name>
<evidence type="ECO:0000313" key="2">
    <source>
        <dbReference type="Proteomes" id="UP000278746"/>
    </source>
</evidence>